<dbReference type="Gramene" id="TraesCS3B03G0337800.1">
    <property type="protein sequence ID" value="TraesCS3B03G0337800.1.CDS"/>
    <property type="gene ID" value="TraesCS3B03G0337800"/>
</dbReference>
<feature type="region of interest" description="Disordered" evidence="3">
    <location>
        <begin position="1"/>
        <end position="25"/>
    </location>
</feature>
<dbReference type="Proteomes" id="UP000019116">
    <property type="component" value="Chromosome 3B"/>
</dbReference>
<evidence type="ECO:0000313" key="4">
    <source>
        <dbReference type="EnsemblPlants" id="TraesCS3B02G142400.1"/>
    </source>
</evidence>
<dbReference type="AlphaFoldDB" id="A0A077RQN0"/>
<dbReference type="InterPro" id="IPR012337">
    <property type="entry name" value="RNaseH-like_sf"/>
</dbReference>
<dbReference type="InterPro" id="IPR051132">
    <property type="entry name" value="3-5_Exonuclease_domain"/>
</dbReference>
<evidence type="ECO:0000256" key="3">
    <source>
        <dbReference type="SAM" id="MobiDB-lite"/>
    </source>
</evidence>
<dbReference type="OrthoDB" id="446462at2759"/>
<dbReference type="GO" id="GO:0003676">
    <property type="term" value="F:nucleic acid binding"/>
    <property type="evidence" value="ECO:0007669"/>
    <property type="project" value="InterPro"/>
</dbReference>
<dbReference type="PANTHER" id="PTHR13620:SF75">
    <property type="entry name" value="UBIQUITIN-LIKE DOMAIN-CONTAINING PROTEIN"/>
    <property type="match status" value="1"/>
</dbReference>
<dbReference type="GO" id="GO:0005737">
    <property type="term" value="C:cytoplasm"/>
    <property type="evidence" value="ECO:0000318"/>
    <property type="project" value="GO_Central"/>
</dbReference>
<dbReference type="GO" id="GO:0008408">
    <property type="term" value="F:3'-5' exonuclease activity"/>
    <property type="evidence" value="ECO:0000318"/>
    <property type="project" value="GO_Central"/>
</dbReference>
<evidence type="ECO:0000256" key="1">
    <source>
        <dbReference type="ARBA" id="ARBA00022722"/>
    </source>
</evidence>
<dbReference type="Gramene" id="TraesCS3B02G142400.1">
    <property type="protein sequence ID" value="TraesCS3B02G142400.1"/>
    <property type="gene ID" value="TraesCS3B02G142400"/>
</dbReference>
<evidence type="ECO:0000256" key="2">
    <source>
        <dbReference type="ARBA" id="ARBA00022801"/>
    </source>
</evidence>
<protein>
    <recommendedName>
        <fullName evidence="6">3'-5' exonuclease domain-containing protein</fullName>
    </recommendedName>
</protein>
<dbReference type="PANTHER" id="PTHR13620">
    <property type="entry name" value="3-5 EXONUCLEASE"/>
    <property type="match status" value="1"/>
</dbReference>
<dbReference type="GO" id="GO:0005634">
    <property type="term" value="C:nucleus"/>
    <property type="evidence" value="ECO:0000318"/>
    <property type="project" value="GO_Central"/>
</dbReference>
<sequence length="258" mass="29850">MAEEPSAKRHHADTSDKRSNLVDINVPGEKHEYTTSLKGVELHGNETLEIICTSVPEKADEVISRLWRMLGGMFRRIVGVGVHYTNEDEPPQKAAVLQLCVDELCLVYHIAVATKWPKRLTEMLQHEKLFTFAGFSIESDKEKLKLSGMEINPNKFIDIQRKWRVPYTEKEYDSLTDVAASIIHPFYKGMKNKINTQEDYKLWGTSELPDNLIEYTGVDAYATYKSWFLIDYITDGWEYAKEWEAENFYDCPYCPFTG</sequence>
<keyword evidence="5" id="KW-1185">Reference proteome</keyword>
<dbReference type="SUPFAM" id="SSF53098">
    <property type="entry name" value="Ribonuclease H-like"/>
    <property type="match status" value="1"/>
</dbReference>
<dbReference type="OMA" id="EYAKEWE"/>
<dbReference type="EnsemblPlants" id="TraesCS3B02G142400.1">
    <property type="protein sequence ID" value="TraesCS3B02G142400.1"/>
    <property type="gene ID" value="TraesCS3B02G142400"/>
</dbReference>
<reference evidence="4" key="1">
    <citation type="submission" date="2018-08" db="EMBL/GenBank/DDBJ databases">
        <authorList>
            <person name="Rossello M."/>
        </authorList>
    </citation>
    <scope>NUCLEOTIDE SEQUENCE [LARGE SCALE GENOMIC DNA]</scope>
    <source>
        <strain evidence="4">cv. Chinese Spring</strain>
    </source>
</reference>
<reference evidence="4" key="2">
    <citation type="submission" date="2018-10" db="UniProtKB">
        <authorList>
            <consortium name="EnsemblPlants"/>
        </authorList>
    </citation>
    <scope>IDENTIFICATION</scope>
</reference>
<keyword evidence="2" id="KW-0378">Hydrolase</keyword>
<dbReference type="SMR" id="A0A077RQN0"/>
<dbReference type="InterPro" id="IPR036397">
    <property type="entry name" value="RNaseH_sf"/>
</dbReference>
<accession>A0A077RQN0</accession>
<proteinExistence type="predicted"/>
<dbReference type="Gene3D" id="3.30.420.10">
    <property type="entry name" value="Ribonuclease H-like superfamily/Ribonuclease H"/>
    <property type="match status" value="1"/>
</dbReference>
<evidence type="ECO:0000313" key="5">
    <source>
        <dbReference type="Proteomes" id="UP000019116"/>
    </source>
</evidence>
<organism evidence="4">
    <name type="scientific">Triticum aestivum</name>
    <name type="common">Wheat</name>
    <dbReference type="NCBI Taxonomy" id="4565"/>
    <lineage>
        <taxon>Eukaryota</taxon>
        <taxon>Viridiplantae</taxon>
        <taxon>Streptophyta</taxon>
        <taxon>Embryophyta</taxon>
        <taxon>Tracheophyta</taxon>
        <taxon>Spermatophyta</taxon>
        <taxon>Magnoliopsida</taxon>
        <taxon>Liliopsida</taxon>
        <taxon>Poales</taxon>
        <taxon>Poaceae</taxon>
        <taxon>BOP clade</taxon>
        <taxon>Pooideae</taxon>
        <taxon>Triticodae</taxon>
        <taxon>Triticeae</taxon>
        <taxon>Triticinae</taxon>
        <taxon>Triticum</taxon>
    </lineage>
</organism>
<keyword evidence="1" id="KW-0540">Nuclease</keyword>
<name>A0A077RQN0_WHEAT</name>
<evidence type="ECO:0008006" key="6">
    <source>
        <dbReference type="Google" id="ProtNLM"/>
    </source>
</evidence>
<dbReference type="HOGENOM" id="CLU_049674_6_0_1"/>